<accession>A0AAD4JQZ4</accession>
<sequence>MAYGGVITLKQTIQSLLDSSPFFVDSSTQQILGFAYKEATSLQEVLKRLDDRGGSGSKWLDSLDGQIREAVHKLEDFLELHNIQIF</sequence>
<comment type="caution">
    <text evidence="1">The sequence shown here is derived from an EMBL/GenBank/DDBJ whole genome shotgun (WGS) entry which is preliminary data.</text>
</comment>
<evidence type="ECO:0000313" key="1">
    <source>
        <dbReference type="EMBL" id="KAH6837483.1"/>
    </source>
</evidence>
<dbReference type="Gene3D" id="1.20.5.4130">
    <property type="match status" value="1"/>
</dbReference>
<gene>
    <name evidence="1" type="ORF">C2S53_020284</name>
</gene>
<dbReference type="EMBL" id="SDAM02000018">
    <property type="protein sequence ID" value="KAH6837483.1"/>
    <property type="molecule type" value="Genomic_DNA"/>
</dbReference>
<name>A0AAD4JQZ4_PERFH</name>
<dbReference type="Proteomes" id="UP001190926">
    <property type="component" value="Unassembled WGS sequence"/>
</dbReference>
<dbReference type="AlphaFoldDB" id="A0AAD4JQZ4"/>
<proteinExistence type="predicted"/>
<keyword evidence="2" id="KW-1185">Reference proteome</keyword>
<protein>
    <submittedName>
        <fullName evidence="1">Uncharacterized protein</fullName>
    </submittedName>
</protein>
<reference evidence="1 2" key="1">
    <citation type="journal article" date="2021" name="Nat. Commun.">
        <title>Incipient diploidization of the medicinal plant Perilla within 10,000 years.</title>
        <authorList>
            <person name="Zhang Y."/>
            <person name="Shen Q."/>
            <person name="Leng L."/>
            <person name="Zhang D."/>
            <person name="Chen S."/>
            <person name="Shi Y."/>
            <person name="Ning Z."/>
            <person name="Chen S."/>
        </authorList>
    </citation>
    <scope>NUCLEOTIDE SEQUENCE [LARGE SCALE GENOMIC DNA]</scope>
    <source>
        <strain evidence="2">cv. PC099</strain>
    </source>
</reference>
<organism evidence="1 2">
    <name type="scientific">Perilla frutescens var. hirtella</name>
    <name type="common">Perilla citriodora</name>
    <name type="synonym">Perilla setoyensis</name>
    <dbReference type="NCBI Taxonomy" id="608512"/>
    <lineage>
        <taxon>Eukaryota</taxon>
        <taxon>Viridiplantae</taxon>
        <taxon>Streptophyta</taxon>
        <taxon>Embryophyta</taxon>
        <taxon>Tracheophyta</taxon>
        <taxon>Spermatophyta</taxon>
        <taxon>Magnoliopsida</taxon>
        <taxon>eudicotyledons</taxon>
        <taxon>Gunneridae</taxon>
        <taxon>Pentapetalae</taxon>
        <taxon>asterids</taxon>
        <taxon>lamiids</taxon>
        <taxon>Lamiales</taxon>
        <taxon>Lamiaceae</taxon>
        <taxon>Nepetoideae</taxon>
        <taxon>Elsholtzieae</taxon>
        <taxon>Perilla</taxon>
    </lineage>
</organism>
<evidence type="ECO:0000313" key="2">
    <source>
        <dbReference type="Proteomes" id="UP001190926"/>
    </source>
</evidence>